<dbReference type="InterPro" id="IPR013249">
    <property type="entry name" value="RNA_pol_sigma70_r4_t2"/>
</dbReference>
<dbReference type="InterPro" id="IPR039425">
    <property type="entry name" value="RNA_pol_sigma-70-like"/>
</dbReference>
<evidence type="ECO:0000259" key="6">
    <source>
        <dbReference type="Pfam" id="PF04542"/>
    </source>
</evidence>
<dbReference type="NCBIfam" id="TIGR02937">
    <property type="entry name" value="sigma70-ECF"/>
    <property type="match status" value="1"/>
</dbReference>
<dbReference type="Proteomes" id="UP001324380">
    <property type="component" value="Chromosome"/>
</dbReference>
<feature type="domain" description="RNA polymerase sigma-70 region 2" evidence="6">
    <location>
        <begin position="7"/>
        <end position="74"/>
    </location>
</feature>
<organism evidence="8 9">
    <name type="scientific">Mucilaginibacter sabulilitoris</name>
    <dbReference type="NCBI Taxonomy" id="1173583"/>
    <lineage>
        <taxon>Bacteria</taxon>
        <taxon>Pseudomonadati</taxon>
        <taxon>Bacteroidota</taxon>
        <taxon>Sphingobacteriia</taxon>
        <taxon>Sphingobacteriales</taxon>
        <taxon>Sphingobacteriaceae</taxon>
        <taxon>Mucilaginibacter</taxon>
    </lineage>
</organism>
<keyword evidence="3" id="KW-0731">Sigma factor</keyword>
<dbReference type="InterPro" id="IPR007627">
    <property type="entry name" value="RNA_pol_sigma70_r2"/>
</dbReference>
<reference evidence="8 9" key="1">
    <citation type="submission" date="2023-11" db="EMBL/GenBank/DDBJ databases">
        <title>Analysis of the Genomes of Mucilaginibacter gossypii cycad 4 and M. sabulilitoris SNA2: microbes with the potential for plant growth promotion.</title>
        <authorList>
            <person name="Hirsch A.M."/>
            <person name="Humm E."/>
            <person name="Rubbi M."/>
            <person name="Del Vecchio G."/>
            <person name="Ha S.M."/>
            <person name="Pellegrini M."/>
            <person name="Gunsalus R.P."/>
        </authorList>
    </citation>
    <scope>NUCLEOTIDE SEQUENCE [LARGE SCALE GENOMIC DNA]</scope>
    <source>
        <strain evidence="8 9">SNA2</strain>
    </source>
</reference>
<dbReference type="SUPFAM" id="SSF88659">
    <property type="entry name" value="Sigma3 and sigma4 domains of RNA polymerase sigma factors"/>
    <property type="match status" value="1"/>
</dbReference>
<evidence type="ECO:0000256" key="1">
    <source>
        <dbReference type="ARBA" id="ARBA00010641"/>
    </source>
</evidence>
<dbReference type="Pfam" id="PF04542">
    <property type="entry name" value="Sigma70_r2"/>
    <property type="match status" value="1"/>
</dbReference>
<gene>
    <name evidence="8" type="ORF">SNE25_05915</name>
</gene>
<keyword evidence="5" id="KW-0804">Transcription</keyword>
<dbReference type="InterPro" id="IPR013324">
    <property type="entry name" value="RNA_pol_sigma_r3/r4-like"/>
</dbReference>
<evidence type="ECO:0000313" key="8">
    <source>
        <dbReference type="EMBL" id="WPU95059.1"/>
    </source>
</evidence>
<evidence type="ECO:0000256" key="3">
    <source>
        <dbReference type="ARBA" id="ARBA00023082"/>
    </source>
</evidence>
<dbReference type="RefSeq" id="WP_321564171.1">
    <property type="nucleotide sequence ID" value="NZ_CP139558.1"/>
</dbReference>
<dbReference type="InterPro" id="IPR036388">
    <property type="entry name" value="WH-like_DNA-bd_sf"/>
</dbReference>
<dbReference type="EMBL" id="CP139558">
    <property type="protein sequence ID" value="WPU95059.1"/>
    <property type="molecule type" value="Genomic_DNA"/>
</dbReference>
<dbReference type="InterPro" id="IPR014284">
    <property type="entry name" value="RNA_pol_sigma-70_dom"/>
</dbReference>
<name>A0ABZ0TTE8_9SPHI</name>
<protein>
    <submittedName>
        <fullName evidence="8">RNA polymerase sigma factor</fullName>
    </submittedName>
</protein>
<proteinExistence type="inferred from homology"/>
<evidence type="ECO:0000256" key="4">
    <source>
        <dbReference type="ARBA" id="ARBA00023125"/>
    </source>
</evidence>
<feature type="domain" description="RNA polymerase sigma factor 70 region 4 type 2" evidence="7">
    <location>
        <begin position="98"/>
        <end position="148"/>
    </location>
</feature>
<dbReference type="InterPro" id="IPR013325">
    <property type="entry name" value="RNA_pol_sigma_r2"/>
</dbReference>
<evidence type="ECO:0000256" key="2">
    <source>
        <dbReference type="ARBA" id="ARBA00023015"/>
    </source>
</evidence>
<evidence type="ECO:0000259" key="7">
    <source>
        <dbReference type="Pfam" id="PF08281"/>
    </source>
</evidence>
<evidence type="ECO:0000313" key="9">
    <source>
        <dbReference type="Proteomes" id="UP001324380"/>
    </source>
</evidence>
<accession>A0ABZ0TTE8</accession>
<keyword evidence="2" id="KW-0805">Transcription regulation</keyword>
<dbReference type="Gene3D" id="1.10.1740.10">
    <property type="match status" value="1"/>
</dbReference>
<keyword evidence="9" id="KW-1185">Reference proteome</keyword>
<comment type="similarity">
    <text evidence="1">Belongs to the sigma-70 factor family. ECF subfamily.</text>
</comment>
<dbReference type="PANTHER" id="PTHR43133">
    <property type="entry name" value="RNA POLYMERASE ECF-TYPE SIGMA FACTO"/>
    <property type="match status" value="1"/>
</dbReference>
<dbReference type="Pfam" id="PF08281">
    <property type="entry name" value="Sigma70_r4_2"/>
    <property type="match status" value="1"/>
</dbReference>
<evidence type="ECO:0000256" key="5">
    <source>
        <dbReference type="ARBA" id="ARBA00023163"/>
    </source>
</evidence>
<dbReference type="SUPFAM" id="SSF88946">
    <property type="entry name" value="Sigma2 domain of RNA polymerase sigma factors"/>
    <property type="match status" value="1"/>
</dbReference>
<keyword evidence="4" id="KW-0238">DNA-binding</keyword>
<dbReference type="PANTHER" id="PTHR43133:SF8">
    <property type="entry name" value="RNA POLYMERASE SIGMA FACTOR HI_1459-RELATED"/>
    <property type="match status" value="1"/>
</dbReference>
<dbReference type="Gene3D" id="1.10.10.10">
    <property type="entry name" value="Winged helix-like DNA-binding domain superfamily/Winged helix DNA-binding domain"/>
    <property type="match status" value="1"/>
</dbReference>
<sequence>MMSFEEIYDTYYNKIFRVCMGYMNDHEWAKDVTQETFITVWQKLAQFRNESAIGTWIFRIASNICLRQLERQNRMPRAEMPVQLEDKPPPDTESQVQLLYRCIAELPEIDRIIISLELEDIKQAEIASIVGLSETNIRVKVYRIKAKLSQKFKVYEQQY</sequence>